<feature type="domain" description="K Homology" evidence="2">
    <location>
        <begin position="4"/>
        <end position="69"/>
    </location>
</feature>
<dbReference type="PANTHER" id="PTHR12826">
    <property type="entry name" value="RIBONUCLEASE Y"/>
    <property type="match status" value="1"/>
</dbReference>
<evidence type="ECO:0000256" key="1">
    <source>
        <dbReference type="ARBA" id="ARBA00022884"/>
    </source>
</evidence>
<dbReference type="AlphaFoldDB" id="A0A8R1EES5"/>
<evidence type="ECO:0000313" key="3">
    <source>
        <dbReference type="EnsemblMetazoa" id="CJA34783a.1"/>
    </source>
</evidence>
<dbReference type="PANTHER" id="PTHR12826:SF13">
    <property type="entry name" value="RNA-BINDING PROTEIN PNO1"/>
    <property type="match status" value="1"/>
</dbReference>
<dbReference type="InterPro" id="IPR036612">
    <property type="entry name" value="KH_dom_type_1_sf"/>
</dbReference>
<keyword evidence="1" id="KW-0694">RNA-binding</keyword>
<dbReference type="Gene3D" id="3.30.1370.10">
    <property type="entry name" value="K Homology domain, type 1"/>
    <property type="match status" value="1"/>
</dbReference>
<sequence length="206" mass="23019">MAIADVKHSLKGDHVSRAIGRIAGKDGRTKLVIENTTKTRIVVANTKIHILGAYQNLKLARNAICSLILVPKLTPLGLDTDLYCTCVTTSCSLSLLATFASFFLAVPVISQRIIHSFINRRFISNRTKTESENESEKIATRHDTTCDDNQPFTTDGTIRTFYFQRTGVLTFGECSRKMLRFLSETGKSIGAFSDFFPQFFSAFVYK</sequence>
<dbReference type="Proteomes" id="UP000005237">
    <property type="component" value="Unassembled WGS sequence"/>
</dbReference>
<proteinExistence type="predicted"/>
<accession>A0A8R1EES5</accession>
<dbReference type="InterPro" id="IPR004087">
    <property type="entry name" value="KH_dom"/>
</dbReference>
<dbReference type="GO" id="GO:0005634">
    <property type="term" value="C:nucleus"/>
    <property type="evidence" value="ECO:0007669"/>
    <property type="project" value="TreeGrafter"/>
</dbReference>
<protein>
    <submittedName>
        <fullName evidence="3">KH domain-containing protein</fullName>
    </submittedName>
</protein>
<evidence type="ECO:0000313" key="4">
    <source>
        <dbReference type="Proteomes" id="UP000005237"/>
    </source>
</evidence>
<dbReference type="InterPro" id="IPR055211">
    <property type="entry name" value="KH_PNO1_2nd"/>
</dbReference>
<dbReference type="SUPFAM" id="SSF54791">
    <property type="entry name" value="Eukaryotic type KH-domain (KH-domain type I)"/>
    <property type="match status" value="1"/>
</dbReference>
<dbReference type="Pfam" id="PF22891">
    <property type="entry name" value="KH_PNO1_2nd"/>
    <property type="match status" value="1"/>
</dbReference>
<dbReference type="SMART" id="SM00322">
    <property type="entry name" value="KH"/>
    <property type="match status" value="1"/>
</dbReference>
<evidence type="ECO:0000259" key="2">
    <source>
        <dbReference type="SMART" id="SM00322"/>
    </source>
</evidence>
<reference evidence="3" key="2">
    <citation type="submission" date="2022-06" db="UniProtKB">
        <authorList>
            <consortium name="EnsemblMetazoa"/>
        </authorList>
    </citation>
    <scope>IDENTIFICATION</scope>
    <source>
        <strain evidence="3">DF5081</strain>
    </source>
</reference>
<keyword evidence="4" id="KW-1185">Reference proteome</keyword>
<dbReference type="GO" id="GO:0003723">
    <property type="term" value="F:RNA binding"/>
    <property type="evidence" value="ECO:0007669"/>
    <property type="project" value="UniProtKB-KW"/>
</dbReference>
<reference evidence="4" key="1">
    <citation type="submission" date="2010-08" db="EMBL/GenBank/DDBJ databases">
        <authorList>
            <consortium name="Caenorhabditis japonica Sequencing Consortium"/>
            <person name="Wilson R.K."/>
        </authorList>
    </citation>
    <scope>NUCLEOTIDE SEQUENCE [LARGE SCALE GENOMIC DNA]</scope>
    <source>
        <strain evidence="4">DF5081</strain>
    </source>
</reference>
<organism evidence="3 4">
    <name type="scientific">Caenorhabditis japonica</name>
    <dbReference type="NCBI Taxonomy" id="281687"/>
    <lineage>
        <taxon>Eukaryota</taxon>
        <taxon>Metazoa</taxon>
        <taxon>Ecdysozoa</taxon>
        <taxon>Nematoda</taxon>
        <taxon>Chromadorea</taxon>
        <taxon>Rhabditida</taxon>
        <taxon>Rhabditina</taxon>
        <taxon>Rhabditomorpha</taxon>
        <taxon>Rhabditoidea</taxon>
        <taxon>Rhabditidae</taxon>
        <taxon>Peloderinae</taxon>
        <taxon>Caenorhabditis</taxon>
    </lineage>
</organism>
<name>A0A8R1EES5_CAEJA</name>
<dbReference type="EnsemblMetazoa" id="CJA34783a.1">
    <property type="protein sequence ID" value="CJA34783a.1"/>
    <property type="gene ID" value="WBGene00210630"/>
</dbReference>